<evidence type="ECO:0000313" key="3">
    <source>
        <dbReference type="Proteomes" id="UP000242310"/>
    </source>
</evidence>
<feature type="chain" id="PRO_5015110630" evidence="1">
    <location>
        <begin position="25"/>
        <end position="149"/>
    </location>
</feature>
<gene>
    <name evidence="2" type="ORF">B0H94_10416</name>
</gene>
<dbReference type="EMBL" id="PYAV01000004">
    <property type="protein sequence ID" value="PSL48416.1"/>
    <property type="molecule type" value="Genomic_DNA"/>
</dbReference>
<feature type="signal peptide" evidence="1">
    <location>
        <begin position="1"/>
        <end position="24"/>
    </location>
</feature>
<evidence type="ECO:0000313" key="2">
    <source>
        <dbReference type="EMBL" id="PSL48416.1"/>
    </source>
</evidence>
<keyword evidence="1" id="KW-0732">Signal</keyword>
<proteinExistence type="predicted"/>
<organism evidence="2 3">
    <name type="scientific">Salsuginibacillus halophilus</name>
    <dbReference type="NCBI Taxonomy" id="517424"/>
    <lineage>
        <taxon>Bacteria</taxon>
        <taxon>Bacillati</taxon>
        <taxon>Bacillota</taxon>
        <taxon>Bacilli</taxon>
        <taxon>Bacillales</taxon>
        <taxon>Bacillaceae</taxon>
        <taxon>Salsuginibacillus</taxon>
    </lineage>
</organism>
<dbReference type="RefSeq" id="WP_106587988.1">
    <property type="nucleotide sequence ID" value="NZ_PYAV01000004.1"/>
</dbReference>
<name>A0A2P8HQC6_9BACI</name>
<accession>A0A2P8HQC6</accession>
<keyword evidence="3" id="KW-1185">Reference proteome</keyword>
<dbReference type="Proteomes" id="UP000242310">
    <property type="component" value="Unassembled WGS sequence"/>
</dbReference>
<sequence length="149" mass="15752">MKRVVSAAFLAAALALLMAQEAGAGFGNTAHINDGALEFRTITTEASTGTRFRTIGFTLTDNPQQTYKPQETAPAFGEVYGPQTYNDGHPDSYFQINSTSAGGGDLEVDFLVDEEDYITPALEDAGVGGITSLKNSSLSSVNDQHRAAV</sequence>
<evidence type="ECO:0000256" key="1">
    <source>
        <dbReference type="SAM" id="SignalP"/>
    </source>
</evidence>
<reference evidence="2 3" key="1">
    <citation type="submission" date="2018-03" db="EMBL/GenBank/DDBJ databases">
        <title>Genomic Encyclopedia of Type Strains, Phase III (KMG-III): the genomes of soil and plant-associated and newly described type strains.</title>
        <authorList>
            <person name="Whitman W."/>
        </authorList>
    </citation>
    <scope>NUCLEOTIDE SEQUENCE [LARGE SCALE GENOMIC DNA]</scope>
    <source>
        <strain evidence="2 3">CGMCC 1.07653</strain>
    </source>
</reference>
<protein>
    <submittedName>
        <fullName evidence="2">Uncharacterized protein</fullName>
    </submittedName>
</protein>
<dbReference type="AlphaFoldDB" id="A0A2P8HQC6"/>
<comment type="caution">
    <text evidence="2">The sequence shown here is derived from an EMBL/GenBank/DDBJ whole genome shotgun (WGS) entry which is preliminary data.</text>
</comment>